<keyword evidence="10" id="KW-0998">Cell outer membrane</keyword>
<evidence type="ECO:0000256" key="9">
    <source>
        <dbReference type="ARBA" id="ARBA00023136"/>
    </source>
</evidence>
<keyword evidence="5" id="KW-0812">Transmembrane</keyword>
<name>A0A2N3I6P2_9BACT</name>
<keyword evidence="6 11" id="KW-0732">Signal</keyword>
<feature type="signal peptide" evidence="11">
    <location>
        <begin position="1"/>
        <end position="22"/>
    </location>
</feature>
<evidence type="ECO:0000313" key="12">
    <source>
        <dbReference type="EMBL" id="PKQ65994.1"/>
    </source>
</evidence>
<protein>
    <recommendedName>
        <fullName evidence="14">TonB-dependent receptor-like beta-barrel domain-containing protein</fullName>
    </recommendedName>
</protein>
<dbReference type="Proteomes" id="UP000233618">
    <property type="component" value="Unassembled WGS sequence"/>
</dbReference>
<evidence type="ECO:0000256" key="3">
    <source>
        <dbReference type="ARBA" id="ARBA00022452"/>
    </source>
</evidence>
<dbReference type="SUPFAM" id="SSF56935">
    <property type="entry name" value="Porins"/>
    <property type="match status" value="1"/>
</dbReference>
<keyword evidence="9" id="KW-0472">Membrane</keyword>
<dbReference type="Gene3D" id="2.40.170.20">
    <property type="entry name" value="TonB-dependent receptor, beta-barrel domain"/>
    <property type="match status" value="1"/>
</dbReference>
<keyword evidence="8" id="KW-0406">Ion transport</keyword>
<feature type="chain" id="PRO_5014975598" description="TonB-dependent receptor-like beta-barrel domain-containing protein" evidence="11">
    <location>
        <begin position="23"/>
        <end position="792"/>
    </location>
</feature>
<keyword evidence="2" id="KW-0813">Transport</keyword>
<dbReference type="PANTHER" id="PTHR32552">
    <property type="entry name" value="FERRICHROME IRON RECEPTOR-RELATED"/>
    <property type="match status" value="1"/>
</dbReference>
<dbReference type="InterPro" id="IPR039426">
    <property type="entry name" value="TonB-dep_rcpt-like"/>
</dbReference>
<evidence type="ECO:0000256" key="8">
    <source>
        <dbReference type="ARBA" id="ARBA00023065"/>
    </source>
</evidence>
<dbReference type="RefSeq" id="WP_101310200.1">
    <property type="nucleotide sequence ID" value="NZ_MVDE01000018.1"/>
</dbReference>
<dbReference type="GO" id="GO:0009279">
    <property type="term" value="C:cell outer membrane"/>
    <property type="evidence" value="ECO:0007669"/>
    <property type="project" value="UniProtKB-SubCell"/>
</dbReference>
<organism evidence="12 13">
    <name type="scientific">Labilibaculum manganireducens</name>
    <dbReference type="NCBI Taxonomy" id="1940525"/>
    <lineage>
        <taxon>Bacteria</taxon>
        <taxon>Pseudomonadati</taxon>
        <taxon>Bacteroidota</taxon>
        <taxon>Bacteroidia</taxon>
        <taxon>Marinilabiliales</taxon>
        <taxon>Marinifilaceae</taxon>
        <taxon>Labilibaculum</taxon>
    </lineage>
</organism>
<evidence type="ECO:0000256" key="10">
    <source>
        <dbReference type="ARBA" id="ARBA00023237"/>
    </source>
</evidence>
<accession>A0A2N3I6P2</accession>
<evidence type="ECO:0000256" key="2">
    <source>
        <dbReference type="ARBA" id="ARBA00022448"/>
    </source>
</evidence>
<dbReference type="PANTHER" id="PTHR32552:SF89">
    <property type="entry name" value="CATECHOLATE SIDEROPHORE RECEPTOR FIU"/>
    <property type="match status" value="1"/>
</dbReference>
<dbReference type="InterPro" id="IPR036942">
    <property type="entry name" value="Beta-barrel_TonB_sf"/>
</dbReference>
<dbReference type="GO" id="GO:0015344">
    <property type="term" value="F:siderophore uptake transmembrane transporter activity"/>
    <property type="evidence" value="ECO:0007669"/>
    <property type="project" value="TreeGrafter"/>
</dbReference>
<proteinExistence type="predicted"/>
<evidence type="ECO:0000256" key="6">
    <source>
        <dbReference type="ARBA" id="ARBA00022729"/>
    </source>
</evidence>
<evidence type="ECO:0000313" key="13">
    <source>
        <dbReference type="Proteomes" id="UP000233618"/>
    </source>
</evidence>
<evidence type="ECO:0000256" key="1">
    <source>
        <dbReference type="ARBA" id="ARBA00004571"/>
    </source>
</evidence>
<sequence length="792" mass="88677">MKKLLSALCVVLVFGMSKQVYSQEQKDSASEVKTQQTTDTLISKKEEKNRNVMLNAENSTGPRNVNIGLPFRGDLVIAENGVPVVYYFYPTNPLAAWRKDNSLTKLGLLSFEEGALLYGKVGNPVRSFTRDASRKHQGYASIALTSNGTSRYDATFTGPLNKKGLGYIVSAYKNFDKGNGINYQYTDWYDNTSLGKIGIQQKYNKGSVKLIYKIVDSKIIMSNYVPLKNDGDGEFSELPTFDLGKDSYIPGSGLIPYRDAYGNAKVANLDDDKFSQSLSHNIYLVGDHQFDNGWDMEYTSLFQKMKGTMGVIFPLSTNIDPDANGGIGSQLTLNQLIPQADVTMSNSRLQFTKKIGTHRLRAGGQYQMFHREYETLTGMYTMTVEANPRIYTAQRTATGTVITYFDGTNAEEVLSSGNNGKVDDNQVNKAALYFSDDFSLGNRLDLGLGFRIEHQNYKETHDQFNSNEAAVESEFIEYEQKDKFNKVAVGNLVFKLTKNFGVIADGCYNSYWDIFWDSKRGSEGTPIPEDGNTYTRSTIPTDNEIVVTKYGAGVYFNIGSKLNLVSKITGIKKANVKSTETTLYNASAEASLGQMAGLAQLVRDDFGPELYDIQTLGWTTDIVANPFKNFNIHFLITLQNPQYKNYSLSYKFDATPTPYGVTVPAGEGSYNYSNNQVTQLSKVLLEIDPSYKFFQGKMKAWLSLRYFGKQYGNALNTVSYKPWWESFGGLDYNMSRNVILKFKVTNFLDQRGIKGDLVNSMQMDVAKAEQLKAVVASAIRPRQFELSVDFKF</sequence>
<gene>
    <name evidence="12" type="ORF">BZG01_12580</name>
</gene>
<keyword evidence="7" id="KW-0408">Iron</keyword>
<dbReference type="EMBL" id="MVDE01000018">
    <property type="protein sequence ID" value="PKQ65994.1"/>
    <property type="molecule type" value="Genomic_DNA"/>
</dbReference>
<dbReference type="AlphaFoldDB" id="A0A2N3I6P2"/>
<keyword evidence="13" id="KW-1185">Reference proteome</keyword>
<comment type="caution">
    <text evidence="12">The sequence shown here is derived from an EMBL/GenBank/DDBJ whole genome shotgun (WGS) entry which is preliminary data.</text>
</comment>
<comment type="subcellular location">
    <subcellularLocation>
        <location evidence="1">Cell outer membrane</location>
        <topology evidence="1">Multi-pass membrane protein</topology>
    </subcellularLocation>
</comment>
<evidence type="ECO:0000256" key="4">
    <source>
        <dbReference type="ARBA" id="ARBA00022496"/>
    </source>
</evidence>
<evidence type="ECO:0000256" key="5">
    <source>
        <dbReference type="ARBA" id="ARBA00022692"/>
    </source>
</evidence>
<keyword evidence="4" id="KW-0410">Iron transport</keyword>
<evidence type="ECO:0000256" key="7">
    <source>
        <dbReference type="ARBA" id="ARBA00023004"/>
    </source>
</evidence>
<evidence type="ECO:0008006" key="14">
    <source>
        <dbReference type="Google" id="ProtNLM"/>
    </source>
</evidence>
<evidence type="ECO:0000256" key="11">
    <source>
        <dbReference type="SAM" id="SignalP"/>
    </source>
</evidence>
<reference evidence="12 13" key="1">
    <citation type="journal article" date="2017" name="Front. Microbiol.">
        <title>Labilibaculum manganireducens gen. nov., sp. nov. and Labilibaculum filiforme sp. nov., Novel Bacteroidetes Isolated from Subsurface Sediments of the Baltic Sea.</title>
        <authorList>
            <person name="Vandieken V."/>
            <person name="Marshall I.P."/>
            <person name="Niemann H."/>
            <person name="Engelen B."/>
            <person name="Cypionka H."/>
        </authorList>
    </citation>
    <scope>NUCLEOTIDE SEQUENCE [LARGE SCALE GENOMIC DNA]</scope>
    <source>
        <strain evidence="12 13">59.10-2M</strain>
    </source>
</reference>
<keyword evidence="3" id="KW-1134">Transmembrane beta strand</keyword>